<reference evidence="10 11" key="1">
    <citation type="journal article" date="2016" name="MBio">
        <title>Lateral Gene Transfer in a Heavy Metal-Contaminated-Groundwater Microbial Community.</title>
        <authorList>
            <person name="Hemme C.L."/>
            <person name="Green S.J."/>
            <person name="Rishishwar L."/>
            <person name="Prakash O."/>
            <person name="Pettenato A."/>
            <person name="Chakraborty R."/>
            <person name="Deutschbauer A.M."/>
            <person name="Van Nostrand J.D."/>
            <person name="Wu L."/>
            <person name="He Z."/>
            <person name="Jordan I.K."/>
            <person name="Hazen T.C."/>
            <person name="Arkin A.P."/>
            <person name="Kostka J.E."/>
            <person name="Zhou J."/>
        </authorList>
    </citation>
    <scope>NUCLEOTIDE SEQUENCE [LARGE SCALE GENOMIC DNA]</scope>
    <source>
        <strain evidence="10 11">FW104-T7</strain>
    </source>
</reference>
<proteinExistence type="inferred from homology"/>
<feature type="transmembrane region" description="Helical" evidence="9">
    <location>
        <begin position="344"/>
        <end position="362"/>
    </location>
</feature>
<evidence type="ECO:0000313" key="11">
    <source>
        <dbReference type="Proteomes" id="UP000076131"/>
    </source>
</evidence>
<evidence type="ECO:0000256" key="3">
    <source>
        <dbReference type="ARBA" id="ARBA00007725"/>
    </source>
</evidence>
<evidence type="ECO:0000256" key="9">
    <source>
        <dbReference type="SAM" id="Phobius"/>
    </source>
</evidence>
<dbReference type="InterPro" id="IPR005495">
    <property type="entry name" value="LptG/LptF_permease"/>
</dbReference>
<evidence type="ECO:0000256" key="1">
    <source>
        <dbReference type="ARBA" id="ARBA00002265"/>
    </source>
</evidence>
<keyword evidence="11" id="KW-1185">Reference proteome</keyword>
<feature type="transmembrane region" description="Helical" evidence="9">
    <location>
        <begin position="12"/>
        <end position="31"/>
    </location>
</feature>
<keyword evidence="6 9" id="KW-1133">Transmembrane helix</keyword>
<comment type="similarity">
    <text evidence="3">Belongs to the LptF/LptG family.</text>
</comment>
<feature type="transmembrane region" description="Helical" evidence="9">
    <location>
        <begin position="315"/>
        <end position="332"/>
    </location>
</feature>
<dbReference type="AlphaFoldDB" id="A0A154QEH3"/>
<comment type="subcellular location">
    <subcellularLocation>
        <location evidence="2">Cell membrane</location>
        <topology evidence="2">Multi-pass membrane protein</topology>
    </subcellularLocation>
</comment>
<dbReference type="GO" id="GO:0055085">
    <property type="term" value="P:transmembrane transport"/>
    <property type="evidence" value="ECO:0007669"/>
    <property type="project" value="InterPro"/>
</dbReference>
<dbReference type="GO" id="GO:0043190">
    <property type="term" value="C:ATP-binding cassette (ABC) transporter complex"/>
    <property type="evidence" value="ECO:0007669"/>
    <property type="project" value="InterPro"/>
</dbReference>
<feature type="transmembrane region" description="Helical" evidence="9">
    <location>
        <begin position="104"/>
        <end position="123"/>
    </location>
</feature>
<evidence type="ECO:0000256" key="7">
    <source>
        <dbReference type="ARBA" id="ARBA00023136"/>
    </source>
</evidence>
<dbReference type="NCBIfam" id="TIGR04408">
    <property type="entry name" value="LptG_lptG"/>
    <property type="match status" value="1"/>
</dbReference>
<dbReference type="InterPro" id="IPR030923">
    <property type="entry name" value="LptG"/>
</dbReference>
<comment type="function">
    <text evidence="1">Part of the ABC transporter complex LptBFG involved in the translocation of lipopolysaccharide (LPS) from the inner membrane to the outer membrane.</text>
</comment>
<dbReference type="PANTHER" id="PTHR33529:SF2">
    <property type="entry name" value="LIPOPOLYSACCHARIDE EXPORT SYSTEM PERMEASE PROTEIN LPTG"/>
    <property type="match status" value="1"/>
</dbReference>
<evidence type="ECO:0000313" key="10">
    <source>
        <dbReference type="EMBL" id="KZC22009.1"/>
    </source>
</evidence>
<keyword evidence="5 9" id="KW-0812">Transmembrane</keyword>
<evidence type="ECO:0000256" key="5">
    <source>
        <dbReference type="ARBA" id="ARBA00022692"/>
    </source>
</evidence>
<dbReference type="eggNOG" id="COG0795">
    <property type="taxonomic scope" value="Bacteria"/>
</dbReference>
<gene>
    <name evidence="10" type="ORF">RHOFW104T7_02835</name>
</gene>
<name>A0A154QEH3_9GAMM</name>
<evidence type="ECO:0000256" key="2">
    <source>
        <dbReference type="ARBA" id="ARBA00004651"/>
    </source>
</evidence>
<comment type="subunit">
    <text evidence="8">Component of the lipopolysaccharide transport and assembly complex. The LptBFG transporter is composed of two ATP-binding proteins (LptB) and two transmembrane proteins (LptF and LptG).</text>
</comment>
<evidence type="ECO:0000256" key="6">
    <source>
        <dbReference type="ARBA" id="ARBA00022989"/>
    </source>
</evidence>
<dbReference type="Pfam" id="PF03739">
    <property type="entry name" value="LptF_LptG"/>
    <property type="match status" value="1"/>
</dbReference>
<keyword evidence="7 9" id="KW-0472">Membrane</keyword>
<keyword evidence="4" id="KW-1003">Cell membrane</keyword>
<feature type="transmembrane region" description="Helical" evidence="9">
    <location>
        <begin position="69"/>
        <end position="92"/>
    </location>
</feature>
<comment type="caution">
    <text evidence="10">The sequence shown here is derived from an EMBL/GenBank/DDBJ whole genome shotgun (WGS) entry which is preliminary data.</text>
</comment>
<dbReference type="Proteomes" id="UP000076131">
    <property type="component" value="Unassembled WGS sequence"/>
</dbReference>
<accession>A0A154QEH3</accession>
<feature type="transmembrane region" description="Helical" evidence="9">
    <location>
        <begin position="285"/>
        <end position="303"/>
    </location>
</feature>
<dbReference type="GO" id="GO:0015920">
    <property type="term" value="P:lipopolysaccharide transport"/>
    <property type="evidence" value="ECO:0007669"/>
    <property type="project" value="TreeGrafter"/>
</dbReference>
<evidence type="ECO:0000256" key="8">
    <source>
        <dbReference type="ARBA" id="ARBA00026081"/>
    </source>
</evidence>
<dbReference type="EMBL" id="LVJS01000140">
    <property type="protein sequence ID" value="KZC22009.1"/>
    <property type="molecule type" value="Genomic_DNA"/>
</dbReference>
<organism evidence="10 11">
    <name type="scientific">Rhodanobacter thiooxydans</name>
    <dbReference type="NCBI Taxonomy" id="416169"/>
    <lineage>
        <taxon>Bacteria</taxon>
        <taxon>Pseudomonadati</taxon>
        <taxon>Pseudomonadota</taxon>
        <taxon>Gammaproteobacteria</taxon>
        <taxon>Lysobacterales</taxon>
        <taxon>Rhodanobacteraceae</taxon>
        <taxon>Rhodanobacter</taxon>
    </lineage>
</organism>
<dbReference type="PANTHER" id="PTHR33529">
    <property type="entry name" value="SLR0882 PROTEIN-RELATED"/>
    <property type="match status" value="1"/>
</dbReference>
<dbReference type="STRING" id="416169.RHOFW104T7_02835"/>
<sequence>MTVFNIKRVDRLVALSVLGSMLMVWLVLTGFDAVTQLLRQLGNVGKHGYTLSNAVAYVLVTFPRRAYEMFGNAALIGGLLGLGGLAGTGELTALRAAGMSRLRIAGSAAGVVAVLIVGVVIMGETLAPWGDQQAQAMQLRAKTGSLGMGTSSGLWARDGVDVINARGTSLKQRDGVGVVQLSDVRVFTFGADGKLSRFVWGRTAEHNGKQWVLHDARVTTLDAQGTHASTAAALPWQSSLDPQVLAQSVIQPQYLSMRDLRRNMDYLEGNGQSPGVYAVAFWGRALYPLNVLVLVLCAMPFAFGSLRSGGLGKRMFIGILLALGWYFLQQAMVNFGTVYGMPPLVANLLPALILVAAAWLYFRRRV</sequence>
<dbReference type="RefSeq" id="WP_008433808.1">
    <property type="nucleotide sequence ID" value="NZ_LVJS01000140.1"/>
</dbReference>
<evidence type="ECO:0000256" key="4">
    <source>
        <dbReference type="ARBA" id="ARBA00022475"/>
    </source>
</evidence>
<protein>
    <submittedName>
        <fullName evidence="10">LPS export ABC transporter permease LptG</fullName>
    </submittedName>
</protein>